<dbReference type="Proteomes" id="UP000703038">
    <property type="component" value="Unassembled WGS sequence"/>
</dbReference>
<dbReference type="RefSeq" id="WP_204869701.1">
    <property type="nucleotide sequence ID" value="NZ_JAFBBK010000001.1"/>
</dbReference>
<gene>
    <name evidence="3" type="ORF">JOE42_003767</name>
</gene>
<dbReference type="EMBL" id="JAFBBK010000001">
    <property type="protein sequence ID" value="MBM7417034.1"/>
    <property type="molecule type" value="Genomic_DNA"/>
</dbReference>
<dbReference type="InterPro" id="IPR012341">
    <property type="entry name" value="6hp_glycosidase-like_sf"/>
</dbReference>
<comment type="caution">
    <text evidence="3">The sequence shown here is derived from an EMBL/GenBank/DDBJ whole genome shotgun (WGS) entry which is preliminary data.</text>
</comment>
<evidence type="ECO:0000256" key="2">
    <source>
        <dbReference type="ARBA" id="ARBA00023235"/>
    </source>
</evidence>
<dbReference type="InterPro" id="IPR010819">
    <property type="entry name" value="AGE/CE"/>
</dbReference>
<dbReference type="Gene3D" id="1.50.10.10">
    <property type="match status" value="1"/>
</dbReference>
<name>A0ABS2KYN2_9NOCA</name>
<dbReference type="SUPFAM" id="SSF48208">
    <property type="entry name" value="Six-hairpin glycosidases"/>
    <property type="match status" value="1"/>
</dbReference>
<dbReference type="PANTHER" id="PTHR15108">
    <property type="entry name" value="N-ACYLGLUCOSAMINE-2-EPIMERASE"/>
    <property type="match status" value="1"/>
</dbReference>
<keyword evidence="4" id="KW-1185">Reference proteome</keyword>
<sequence>MSSNEMPAGPSWPTLSSHTSWLDGESARLLDFGRALQHPSGGAAWLDDTGEPDLTRPVFTWITARMVHVQYLGALLGHPGSRRRADRLFDGLLTVLRDGRHGGWVESTDDATKSAYTHAFVVLAASTATAVGHPRGPALLTEALAVVDARFWDDRSGMCVDTWNADWSELDDYRGINANMHMVEAMLAAVDAGAPTVWRERAARICDSVIEWSEANDWRVPEHFSTDWEPLLEYNSDNPADQFTPYGATVGHGFEWSRLMLQVSLVATSARGHDHVDVARSLYRRAAADGWQAGSTPGFVYTTDWTGRPVVTQRLHWVLCEAIAAAATLLRWTGEARYENDYRAWWDHAADCYIDRAHGSWHHELDEHNAVATSVWGGKPDIYHAAQAVWISRYPTGSSLAAVLGDSQASVGDST</sequence>
<comment type="similarity">
    <text evidence="1">Belongs to the N-acylglucosamine 2-epimerase family.</text>
</comment>
<evidence type="ECO:0000313" key="4">
    <source>
        <dbReference type="Proteomes" id="UP000703038"/>
    </source>
</evidence>
<keyword evidence="2" id="KW-0413">Isomerase</keyword>
<proteinExistence type="inferred from homology"/>
<accession>A0ABS2KYN2</accession>
<dbReference type="Pfam" id="PF07221">
    <property type="entry name" value="GlcNAc_2-epim"/>
    <property type="match status" value="1"/>
</dbReference>
<evidence type="ECO:0000313" key="3">
    <source>
        <dbReference type="EMBL" id="MBM7417034.1"/>
    </source>
</evidence>
<reference evidence="3 4" key="1">
    <citation type="submission" date="2021-01" db="EMBL/GenBank/DDBJ databases">
        <title>Genomics of switchgrass bacterial isolates.</title>
        <authorList>
            <person name="Shade A."/>
        </authorList>
    </citation>
    <scope>NUCLEOTIDE SEQUENCE [LARGE SCALE GENOMIC DNA]</scope>
    <source>
        <strain evidence="3 4">PvP111</strain>
    </source>
</reference>
<organism evidence="3 4">
    <name type="scientific">Rhodococcoides corynebacterioides</name>
    <dbReference type="NCBI Taxonomy" id="53972"/>
    <lineage>
        <taxon>Bacteria</taxon>
        <taxon>Bacillati</taxon>
        <taxon>Actinomycetota</taxon>
        <taxon>Actinomycetes</taxon>
        <taxon>Mycobacteriales</taxon>
        <taxon>Nocardiaceae</taxon>
        <taxon>Rhodococcoides</taxon>
    </lineage>
</organism>
<dbReference type="InterPro" id="IPR008928">
    <property type="entry name" value="6-hairpin_glycosidase_sf"/>
</dbReference>
<protein>
    <submittedName>
        <fullName evidence="3">Mannose/cellobiose epimerase-like protein (N-acyl-D-glucosamine 2-epimerase family)</fullName>
    </submittedName>
</protein>
<evidence type="ECO:0000256" key="1">
    <source>
        <dbReference type="ARBA" id="ARBA00008558"/>
    </source>
</evidence>